<evidence type="ECO:0000256" key="5">
    <source>
        <dbReference type="ARBA" id="ARBA00022519"/>
    </source>
</evidence>
<dbReference type="PANTHER" id="PTHR44936:SF5">
    <property type="entry name" value="SENSOR HISTIDINE KINASE ENVZ"/>
    <property type="match status" value="1"/>
</dbReference>
<dbReference type="InterPro" id="IPR003594">
    <property type="entry name" value="HATPase_dom"/>
</dbReference>
<evidence type="ECO:0000256" key="1">
    <source>
        <dbReference type="ARBA" id="ARBA00000085"/>
    </source>
</evidence>
<evidence type="ECO:0000256" key="6">
    <source>
        <dbReference type="ARBA" id="ARBA00022553"/>
    </source>
</evidence>
<evidence type="ECO:0000256" key="7">
    <source>
        <dbReference type="ARBA" id="ARBA00022679"/>
    </source>
</evidence>
<evidence type="ECO:0000256" key="8">
    <source>
        <dbReference type="ARBA" id="ARBA00022692"/>
    </source>
</evidence>
<dbReference type="Pfam" id="PF02518">
    <property type="entry name" value="HATPase_c"/>
    <property type="match status" value="1"/>
</dbReference>
<keyword evidence="8 16" id="KW-0812">Transmembrane</keyword>
<dbReference type="InterPro" id="IPR005467">
    <property type="entry name" value="His_kinase_dom"/>
</dbReference>
<dbReference type="Gene3D" id="3.30.565.10">
    <property type="entry name" value="Histidine kinase-like ATPase, C-terminal domain"/>
    <property type="match status" value="1"/>
</dbReference>
<dbReference type="SUPFAM" id="SSF158472">
    <property type="entry name" value="HAMP domain-like"/>
    <property type="match status" value="1"/>
</dbReference>
<keyword evidence="13" id="KW-0902">Two-component regulatory system</keyword>
<dbReference type="CDD" id="cd00082">
    <property type="entry name" value="HisKA"/>
    <property type="match status" value="1"/>
</dbReference>
<evidence type="ECO:0000256" key="4">
    <source>
        <dbReference type="ARBA" id="ARBA00022475"/>
    </source>
</evidence>
<dbReference type="SMART" id="SM00304">
    <property type="entry name" value="HAMP"/>
    <property type="match status" value="1"/>
</dbReference>
<dbReference type="SMART" id="SM00388">
    <property type="entry name" value="HisKA"/>
    <property type="match status" value="1"/>
</dbReference>
<feature type="transmembrane region" description="Helical" evidence="16">
    <location>
        <begin position="197"/>
        <end position="219"/>
    </location>
</feature>
<dbReference type="SUPFAM" id="SSF55874">
    <property type="entry name" value="ATPase domain of HSP90 chaperone/DNA topoisomerase II/histidine kinase"/>
    <property type="match status" value="1"/>
</dbReference>
<evidence type="ECO:0000259" key="18">
    <source>
        <dbReference type="PROSITE" id="PS50885"/>
    </source>
</evidence>
<dbReference type="EMBL" id="CP120863">
    <property type="protein sequence ID" value="WFE92072.1"/>
    <property type="molecule type" value="Genomic_DNA"/>
</dbReference>
<evidence type="ECO:0000256" key="16">
    <source>
        <dbReference type="SAM" id="Phobius"/>
    </source>
</evidence>
<gene>
    <name evidence="19" type="ORF">K1718_12110</name>
</gene>
<dbReference type="RefSeq" id="WP_265684582.1">
    <property type="nucleotide sequence ID" value="NZ_CP120863.1"/>
</dbReference>
<keyword evidence="9" id="KW-0547">Nucleotide-binding</keyword>
<dbReference type="EC" id="2.7.13.3" evidence="3"/>
<evidence type="ECO:0000256" key="9">
    <source>
        <dbReference type="ARBA" id="ARBA00022741"/>
    </source>
</evidence>
<sequence length="482" mass="53385">MSAPQLIKTTLYRLWPKSIAAQLIVLLLAAIVAAQALSVWIFHDERRITMVAAARDNLLSRAISIATLLEETPEELQQKILDASSSRYAIFWIGDTPLAPKPGASRFEQRLQGYISNRLGHDYVAHINIHADEKRGPRDRARNDDRNPSWRDVPKGERPPNLKRIMNKPEDLSLSIQQADGRWLNVATSYRPPKGAIIPLLVQLGLTALAAVLIIGFAVRRVTRPLKDLAVSAEKLGRGEDLEALHPTGPKEVRALTSSFNDMQDRLTRFVKDRTRMLAAISHDLRTPITSLRIRAEFIDDDENREKMIETLEEMAAMTEATLRFAKDEANAEPAEKADLGAMLEALASDQEDMGNACSVKTDGTIILSCRPVAMKRALRNLIENGNRYGEAVTVKAEQSGSDVIVSIRDKGPGIPEDRLKDVFEPFVRLEESRSEETGGIGLGLAITRSIIHAHGGTINLRNHPEGGLVAELRLPLGEVRN</sequence>
<name>A0ABY8FD02_9HYPH</name>
<keyword evidence="20" id="KW-1185">Reference proteome</keyword>
<dbReference type="InterPro" id="IPR036890">
    <property type="entry name" value="HATPase_C_sf"/>
</dbReference>
<accession>A0ABY8FD02</accession>
<dbReference type="InterPro" id="IPR036097">
    <property type="entry name" value="HisK_dim/P_sf"/>
</dbReference>
<dbReference type="Pfam" id="PF00512">
    <property type="entry name" value="HisKA"/>
    <property type="match status" value="1"/>
</dbReference>
<keyword evidence="7" id="KW-0808">Transferase</keyword>
<dbReference type="Gene3D" id="1.10.8.500">
    <property type="entry name" value="HAMP domain in histidine kinase"/>
    <property type="match status" value="1"/>
</dbReference>
<dbReference type="InterPro" id="IPR003660">
    <property type="entry name" value="HAMP_dom"/>
</dbReference>
<comment type="subcellular location">
    <subcellularLocation>
        <location evidence="2">Cell inner membrane</location>
        <topology evidence="2">Multi-pass membrane protein</topology>
    </subcellularLocation>
</comment>
<feature type="domain" description="Histidine kinase" evidence="17">
    <location>
        <begin position="280"/>
        <end position="479"/>
    </location>
</feature>
<evidence type="ECO:0000313" key="20">
    <source>
        <dbReference type="Proteomes" id="UP001209803"/>
    </source>
</evidence>
<feature type="compositionally biased region" description="Basic and acidic residues" evidence="15">
    <location>
        <begin position="134"/>
        <end position="160"/>
    </location>
</feature>
<organism evidence="19 20">
    <name type="scientific">Roseibium porphyridii</name>
    <dbReference type="NCBI Taxonomy" id="2866279"/>
    <lineage>
        <taxon>Bacteria</taxon>
        <taxon>Pseudomonadati</taxon>
        <taxon>Pseudomonadota</taxon>
        <taxon>Alphaproteobacteria</taxon>
        <taxon>Hyphomicrobiales</taxon>
        <taxon>Stappiaceae</taxon>
        <taxon>Roseibium</taxon>
    </lineage>
</organism>
<feature type="domain" description="HAMP" evidence="18">
    <location>
        <begin position="220"/>
        <end position="272"/>
    </location>
</feature>
<keyword evidence="11 19" id="KW-0067">ATP-binding</keyword>
<dbReference type="InterPro" id="IPR004358">
    <property type="entry name" value="Sig_transdc_His_kin-like_C"/>
</dbReference>
<keyword evidence="14 16" id="KW-0472">Membrane</keyword>
<dbReference type="PROSITE" id="PS50885">
    <property type="entry name" value="HAMP"/>
    <property type="match status" value="1"/>
</dbReference>
<reference evidence="19 20" key="1">
    <citation type="submission" date="2023-03" db="EMBL/GenBank/DDBJ databases">
        <title>Roseibium porphyridii sp. nov. and Roseibium rhodosorbium sp. nov. isolated from marine algae, Porphyridium cruentum and Rhodosorus marinus, respectively.</title>
        <authorList>
            <person name="Lee M.W."/>
            <person name="Choi B.J."/>
            <person name="Lee J.K."/>
            <person name="Choi D.G."/>
            <person name="Baek J.H."/>
            <person name="Bayburt H."/>
            <person name="Kim J.M."/>
            <person name="Han D.M."/>
            <person name="Kim K.H."/>
            <person name="Jeon C.O."/>
        </authorList>
    </citation>
    <scope>NUCLEOTIDE SEQUENCE [LARGE SCALE GENOMIC DNA]</scope>
    <source>
        <strain evidence="19 20">KMA01</strain>
    </source>
</reference>
<evidence type="ECO:0000256" key="2">
    <source>
        <dbReference type="ARBA" id="ARBA00004429"/>
    </source>
</evidence>
<evidence type="ECO:0000256" key="10">
    <source>
        <dbReference type="ARBA" id="ARBA00022777"/>
    </source>
</evidence>
<evidence type="ECO:0000256" key="13">
    <source>
        <dbReference type="ARBA" id="ARBA00023012"/>
    </source>
</evidence>
<feature type="transmembrane region" description="Helical" evidence="16">
    <location>
        <begin position="20"/>
        <end position="42"/>
    </location>
</feature>
<evidence type="ECO:0000313" key="19">
    <source>
        <dbReference type="EMBL" id="WFE92072.1"/>
    </source>
</evidence>
<protein>
    <recommendedName>
        <fullName evidence="3">histidine kinase</fullName>
        <ecNumber evidence="3">2.7.13.3</ecNumber>
    </recommendedName>
</protein>
<comment type="catalytic activity">
    <reaction evidence="1">
        <text>ATP + protein L-histidine = ADP + protein N-phospho-L-histidine.</text>
        <dbReference type="EC" id="2.7.13.3"/>
    </reaction>
</comment>
<evidence type="ECO:0000256" key="3">
    <source>
        <dbReference type="ARBA" id="ARBA00012438"/>
    </source>
</evidence>
<dbReference type="InterPro" id="IPR003661">
    <property type="entry name" value="HisK_dim/P_dom"/>
</dbReference>
<keyword evidence="6" id="KW-0597">Phosphoprotein</keyword>
<dbReference type="Pfam" id="PF00672">
    <property type="entry name" value="HAMP"/>
    <property type="match status" value="1"/>
</dbReference>
<keyword evidence="10" id="KW-0418">Kinase</keyword>
<evidence type="ECO:0000256" key="12">
    <source>
        <dbReference type="ARBA" id="ARBA00022989"/>
    </source>
</evidence>
<keyword evidence="5" id="KW-0997">Cell inner membrane</keyword>
<dbReference type="InterPro" id="IPR050980">
    <property type="entry name" value="2C_sensor_his_kinase"/>
</dbReference>
<dbReference type="Gene3D" id="1.10.287.130">
    <property type="match status" value="1"/>
</dbReference>
<evidence type="ECO:0000256" key="14">
    <source>
        <dbReference type="ARBA" id="ARBA00023136"/>
    </source>
</evidence>
<evidence type="ECO:0000259" key="17">
    <source>
        <dbReference type="PROSITE" id="PS50109"/>
    </source>
</evidence>
<proteinExistence type="predicted"/>
<dbReference type="SUPFAM" id="SSF47384">
    <property type="entry name" value="Homodimeric domain of signal transducing histidine kinase"/>
    <property type="match status" value="1"/>
</dbReference>
<evidence type="ECO:0000256" key="15">
    <source>
        <dbReference type="SAM" id="MobiDB-lite"/>
    </source>
</evidence>
<keyword evidence="4" id="KW-1003">Cell membrane</keyword>
<feature type="region of interest" description="Disordered" evidence="15">
    <location>
        <begin position="134"/>
        <end position="162"/>
    </location>
</feature>
<dbReference type="Proteomes" id="UP001209803">
    <property type="component" value="Chromosome"/>
</dbReference>
<dbReference type="CDD" id="cd06225">
    <property type="entry name" value="HAMP"/>
    <property type="match status" value="1"/>
</dbReference>
<dbReference type="PROSITE" id="PS50109">
    <property type="entry name" value="HIS_KIN"/>
    <property type="match status" value="1"/>
</dbReference>
<dbReference type="SMART" id="SM00387">
    <property type="entry name" value="HATPase_c"/>
    <property type="match status" value="1"/>
</dbReference>
<evidence type="ECO:0000256" key="11">
    <source>
        <dbReference type="ARBA" id="ARBA00022840"/>
    </source>
</evidence>
<dbReference type="PRINTS" id="PR00344">
    <property type="entry name" value="BCTRLSENSOR"/>
</dbReference>
<dbReference type="GO" id="GO:0005524">
    <property type="term" value="F:ATP binding"/>
    <property type="evidence" value="ECO:0007669"/>
    <property type="project" value="UniProtKB-KW"/>
</dbReference>
<keyword evidence="12 16" id="KW-1133">Transmembrane helix</keyword>
<dbReference type="PANTHER" id="PTHR44936">
    <property type="entry name" value="SENSOR PROTEIN CREC"/>
    <property type="match status" value="1"/>
</dbReference>